<name>A0A9J6BLG3_POLVA</name>
<dbReference type="Pfam" id="PF00294">
    <property type="entry name" value="PfkB"/>
    <property type="match status" value="1"/>
</dbReference>
<dbReference type="InterPro" id="IPR011611">
    <property type="entry name" value="PfkB_dom"/>
</dbReference>
<reference evidence="4" key="1">
    <citation type="submission" date="2021-03" db="EMBL/GenBank/DDBJ databases">
        <title>Chromosome level genome of the anhydrobiotic midge Polypedilum vanderplanki.</title>
        <authorList>
            <person name="Yoshida Y."/>
            <person name="Kikawada T."/>
            <person name="Gusev O."/>
        </authorList>
    </citation>
    <scope>NUCLEOTIDE SEQUENCE</scope>
    <source>
        <strain evidence="4">NIAS01</strain>
        <tissue evidence="4">Whole body or cell culture</tissue>
    </source>
</reference>
<organism evidence="4 5">
    <name type="scientific">Polypedilum vanderplanki</name>
    <name type="common">Sleeping chironomid midge</name>
    <dbReference type="NCBI Taxonomy" id="319348"/>
    <lineage>
        <taxon>Eukaryota</taxon>
        <taxon>Metazoa</taxon>
        <taxon>Ecdysozoa</taxon>
        <taxon>Arthropoda</taxon>
        <taxon>Hexapoda</taxon>
        <taxon>Insecta</taxon>
        <taxon>Pterygota</taxon>
        <taxon>Neoptera</taxon>
        <taxon>Endopterygota</taxon>
        <taxon>Diptera</taxon>
        <taxon>Nematocera</taxon>
        <taxon>Chironomoidea</taxon>
        <taxon>Chironomidae</taxon>
        <taxon>Chironominae</taxon>
        <taxon>Polypedilum</taxon>
        <taxon>Polypedilum</taxon>
    </lineage>
</organism>
<dbReference type="Proteomes" id="UP001107558">
    <property type="component" value="Chromosome 3"/>
</dbReference>
<feature type="domain" description="Carbohydrate kinase PfkB" evidence="3">
    <location>
        <begin position="7"/>
        <end position="295"/>
    </location>
</feature>
<dbReference type="CDD" id="cd01939">
    <property type="entry name" value="Ketohexokinase"/>
    <property type="match status" value="1"/>
</dbReference>
<evidence type="ECO:0000256" key="2">
    <source>
        <dbReference type="ARBA" id="ARBA00022777"/>
    </source>
</evidence>
<accession>A0A9J6BLG3</accession>
<proteinExistence type="predicted"/>
<dbReference type="Gene3D" id="3.40.1190.20">
    <property type="match status" value="1"/>
</dbReference>
<keyword evidence="2" id="KW-0418">Kinase</keyword>
<dbReference type="PROSITE" id="PS00584">
    <property type="entry name" value="PFKB_KINASES_2"/>
    <property type="match status" value="1"/>
</dbReference>
<dbReference type="InterPro" id="IPR034093">
    <property type="entry name" value="KHK"/>
</dbReference>
<evidence type="ECO:0000256" key="1">
    <source>
        <dbReference type="ARBA" id="ARBA00022679"/>
    </source>
</evidence>
<dbReference type="GO" id="GO:0006000">
    <property type="term" value="P:fructose metabolic process"/>
    <property type="evidence" value="ECO:0007669"/>
    <property type="project" value="InterPro"/>
</dbReference>
<dbReference type="EMBL" id="JADBJN010000003">
    <property type="protein sequence ID" value="KAG5670463.1"/>
    <property type="molecule type" value="Genomic_DNA"/>
</dbReference>
<dbReference type="PANTHER" id="PTHR42774">
    <property type="entry name" value="PHOSPHOTRANSFERASE SYSTEM TRANSPORT PROTEIN"/>
    <property type="match status" value="1"/>
</dbReference>
<evidence type="ECO:0000313" key="5">
    <source>
        <dbReference type="Proteomes" id="UP001107558"/>
    </source>
</evidence>
<sequence>MNITNDKKILLIRECVLDIIQIVKTFPKEDDDVRSINAYHQRGGNASNTSTVLTNLGWRCELLTTFADDKMFTFIIEDLKDRNIDIKNCRYYSDCNIPLSTVLLSKDTGARTIIHNNKNLPHVLFEDFDKCNLNEYFWVHFEARSVPETTKMMQKIIKYNETVNEKIKISLELEKKRDENLLLVKYADVVILGRDYAEIIGCHDKKTAIYKLKEIMTNDECYRNEKCVLVCPWGKDGACAIDDDGNYYENPIFEQKEVVDTLGAGDTFVSGLLHSLMKNFNDIPQAIKNGCMIAGYKCGFYGYDCVKNFTFP</sequence>
<dbReference type="OrthoDB" id="204058at2759"/>
<comment type="caution">
    <text evidence="4">The sequence shown here is derived from an EMBL/GenBank/DDBJ whole genome shotgun (WGS) entry which is preliminary data.</text>
</comment>
<gene>
    <name evidence="4" type="ORF">PVAND_000726</name>
</gene>
<keyword evidence="5" id="KW-1185">Reference proteome</keyword>
<dbReference type="InterPro" id="IPR052562">
    <property type="entry name" value="Ketohexokinase-related"/>
</dbReference>
<protein>
    <recommendedName>
        <fullName evidence="3">Carbohydrate kinase PfkB domain-containing protein</fullName>
    </recommendedName>
</protein>
<dbReference type="AlphaFoldDB" id="A0A9J6BLG3"/>
<dbReference type="InterPro" id="IPR002173">
    <property type="entry name" value="Carboh/pur_kinase_PfkB_CS"/>
</dbReference>
<dbReference type="PANTHER" id="PTHR42774:SF3">
    <property type="entry name" value="KETOHEXOKINASE"/>
    <property type="match status" value="1"/>
</dbReference>
<dbReference type="SUPFAM" id="SSF53613">
    <property type="entry name" value="Ribokinase-like"/>
    <property type="match status" value="1"/>
</dbReference>
<evidence type="ECO:0000259" key="3">
    <source>
        <dbReference type="Pfam" id="PF00294"/>
    </source>
</evidence>
<keyword evidence="1" id="KW-0808">Transferase</keyword>
<dbReference type="InterPro" id="IPR029056">
    <property type="entry name" value="Ribokinase-like"/>
</dbReference>
<evidence type="ECO:0000313" key="4">
    <source>
        <dbReference type="EMBL" id="KAG5670463.1"/>
    </source>
</evidence>
<dbReference type="GO" id="GO:0004454">
    <property type="term" value="F:ketohexokinase activity"/>
    <property type="evidence" value="ECO:0007669"/>
    <property type="project" value="InterPro"/>
</dbReference>